<evidence type="ECO:0000313" key="1">
    <source>
        <dbReference type="EMBL" id="CAE7939067.1"/>
    </source>
</evidence>
<sequence>MLAVAEIGYILTDVSLRSTRQSTWWKVQWLLPVLTYGTYVLCASTFSQRTEAANYGLGHHSSKDFFLQVAEEGHAWPIRPSRPTRFRRDGPAREVDPSMAAGSLGCQELVQSEPSRNWKATRQVRQVAGTCCALAVLYVLFDCMGRLSCVAGASPDMMGFIARA</sequence>
<organism evidence="1 2">
    <name type="scientific">Symbiodinium necroappetens</name>
    <dbReference type="NCBI Taxonomy" id="1628268"/>
    <lineage>
        <taxon>Eukaryota</taxon>
        <taxon>Sar</taxon>
        <taxon>Alveolata</taxon>
        <taxon>Dinophyceae</taxon>
        <taxon>Suessiales</taxon>
        <taxon>Symbiodiniaceae</taxon>
        <taxon>Symbiodinium</taxon>
    </lineage>
</organism>
<dbReference type="AlphaFoldDB" id="A0A813C941"/>
<proteinExistence type="predicted"/>
<dbReference type="OrthoDB" id="441040at2759"/>
<comment type="caution">
    <text evidence="1">The sequence shown here is derived from an EMBL/GenBank/DDBJ whole genome shotgun (WGS) entry which is preliminary data.</text>
</comment>
<evidence type="ECO:0000313" key="2">
    <source>
        <dbReference type="Proteomes" id="UP000601435"/>
    </source>
</evidence>
<protein>
    <submittedName>
        <fullName evidence="1">Uncharacterized protein</fullName>
    </submittedName>
</protein>
<reference evidence="1" key="1">
    <citation type="submission" date="2021-02" db="EMBL/GenBank/DDBJ databases">
        <authorList>
            <person name="Dougan E. K."/>
            <person name="Rhodes N."/>
            <person name="Thang M."/>
            <person name="Chan C."/>
        </authorList>
    </citation>
    <scope>NUCLEOTIDE SEQUENCE</scope>
</reference>
<keyword evidence="2" id="KW-1185">Reference proteome</keyword>
<gene>
    <name evidence="1" type="ORF">SNEC2469_LOCUS33393</name>
</gene>
<accession>A0A813C941</accession>
<name>A0A813C941_9DINO</name>
<dbReference type="EMBL" id="CAJNJA010087813">
    <property type="protein sequence ID" value="CAE7939067.1"/>
    <property type="molecule type" value="Genomic_DNA"/>
</dbReference>
<dbReference type="Proteomes" id="UP000601435">
    <property type="component" value="Unassembled WGS sequence"/>
</dbReference>